<evidence type="ECO:0000256" key="2">
    <source>
        <dbReference type="PIRNR" id="PIRNR002070"/>
    </source>
</evidence>
<name>A0ABU0YYE0_9MICO</name>
<feature type="compositionally biased region" description="Polar residues" evidence="3">
    <location>
        <begin position="121"/>
        <end position="131"/>
    </location>
</feature>
<dbReference type="Proteomes" id="UP001235133">
    <property type="component" value="Unassembled WGS sequence"/>
</dbReference>
<keyword evidence="1 2" id="KW-0238">DNA-binding</keyword>
<evidence type="ECO:0000256" key="1">
    <source>
        <dbReference type="ARBA" id="ARBA00023125"/>
    </source>
</evidence>
<protein>
    <recommendedName>
        <fullName evidence="2">Single-stranded DNA-binding protein</fullName>
    </recommendedName>
</protein>
<evidence type="ECO:0000313" key="5">
    <source>
        <dbReference type="Proteomes" id="UP001235133"/>
    </source>
</evidence>
<evidence type="ECO:0000313" key="4">
    <source>
        <dbReference type="EMBL" id="MDQ7877348.1"/>
    </source>
</evidence>
<proteinExistence type="predicted"/>
<dbReference type="PROSITE" id="PS50935">
    <property type="entry name" value="SSB"/>
    <property type="match status" value="1"/>
</dbReference>
<dbReference type="InterPro" id="IPR011344">
    <property type="entry name" value="ssDNA-bd"/>
</dbReference>
<dbReference type="PIRSF" id="PIRSF002070">
    <property type="entry name" value="SSB"/>
    <property type="match status" value="1"/>
</dbReference>
<comment type="caution">
    <text evidence="4">The sequence shown here is derived from an EMBL/GenBank/DDBJ whole genome shotgun (WGS) entry which is preliminary data.</text>
</comment>
<dbReference type="GO" id="GO:0003677">
    <property type="term" value="F:DNA binding"/>
    <property type="evidence" value="ECO:0007669"/>
    <property type="project" value="UniProtKB-KW"/>
</dbReference>
<dbReference type="InterPro" id="IPR012340">
    <property type="entry name" value="NA-bd_OB-fold"/>
</dbReference>
<dbReference type="EMBL" id="JAVFWO010000002">
    <property type="protein sequence ID" value="MDQ7877348.1"/>
    <property type="molecule type" value="Genomic_DNA"/>
</dbReference>
<evidence type="ECO:0000256" key="3">
    <source>
        <dbReference type="SAM" id="MobiDB-lite"/>
    </source>
</evidence>
<dbReference type="Pfam" id="PF00436">
    <property type="entry name" value="SSB"/>
    <property type="match status" value="1"/>
</dbReference>
<accession>A0ABU0YYE0</accession>
<dbReference type="Gene3D" id="2.40.50.140">
    <property type="entry name" value="Nucleic acid-binding proteins"/>
    <property type="match status" value="1"/>
</dbReference>
<dbReference type="InterPro" id="IPR000424">
    <property type="entry name" value="Primosome_PriB/ssb"/>
</dbReference>
<organism evidence="4 5">
    <name type="scientific">Microbacterium psychrotolerans</name>
    <dbReference type="NCBI Taxonomy" id="3068321"/>
    <lineage>
        <taxon>Bacteria</taxon>
        <taxon>Bacillati</taxon>
        <taxon>Actinomycetota</taxon>
        <taxon>Actinomycetes</taxon>
        <taxon>Micrococcales</taxon>
        <taxon>Microbacteriaceae</taxon>
        <taxon>Microbacterium</taxon>
    </lineage>
</organism>
<sequence length="131" mass="14652">MAVKTVVGRLGAVPELQAAGQKHVAKFSVAETKRKFDRDRNEWVDEFTIWHDVEAWTAPEQIAQLAKGTWVIVEGEERDASYQSRDTGQTVRRMVIRARTVGTVIRDAPQQRQQPGAGWASASTQGTDEVF</sequence>
<dbReference type="SUPFAM" id="SSF50249">
    <property type="entry name" value="Nucleic acid-binding proteins"/>
    <property type="match status" value="1"/>
</dbReference>
<keyword evidence="5" id="KW-1185">Reference proteome</keyword>
<dbReference type="RefSeq" id="WP_308866783.1">
    <property type="nucleotide sequence ID" value="NZ_JAVFWO010000002.1"/>
</dbReference>
<gene>
    <name evidence="4" type="ORF">Q9R08_05090</name>
</gene>
<dbReference type="CDD" id="cd04496">
    <property type="entry name" value="SSB_OBF"/>
    <property type="match status" value="1"/>
</dbReference>
<feature type="region of interest" description="Disordered" evidence="3">
    <location>
        <begin position="108"/>
        <end position="131"/>
    </location>
</feature>
<reference evidence="4 5" key="1">
    <citation type="submission" date="2023-08" db="EMBL/GenBank/DDBJ databases">
        <title>Microbacterium psychrotolerans sp. nov., a psychrotolerant bacterium isolated from soil in Heilongjiang Province, China.</title>
        <authorList>
            <person name="An P."/>
            <person name="Zhao D."/>
            <person name="Xiang H."/>
        </authorList>
    </citation>
    <scope>NUCLEOTIDE SEQUENCE [LARGE SCALE GENOMIC DNA]</scope>
    <source>
        <strain evidence="4 5">QXD-8</strain>
    </source>
</reference>